<evidence type="ECO:0000259" key="6">
    <source>
        <dbReference type="SMART" id="SM00093"/>
    </source>
</evidence>
<dbReference type="GO" id="GO:0005615">
    <property type="term" value="C:extracellular space"/>
    <property type="evidence" value="ECO:0007669"/>
    <property type="project" value="InterPro"/>
</dbReference>
<reference evidence="7" key="1">
    <citation type="submission" date="2022-02" db="EMBL/GenBank/DDBJ databases">
        <authorList>
            <person name="King R."/>
        </authorList>
    </citation>
    <scope>NUCLEOTIDE SEQUENCE</scope>
</reference>
<dbReference type="InterPro" id="IPR000215">
    <property type="entry name" value="Serpin_fam"/>
</dbReference>
<gene>
    <name evidence="7" type="ORF">SPLIT_LOCUS4866</name>
</gene>
<feature type="domain" description="Serpin" evidence="6">
    <location>
        <begin position="53"/>
        <end position="410"/>
    </location>
</feature>
<comment type="similarity">
    <text evidence="1 4">Belongs to the serpin family.</text>
</comment>
<dbReference type="PANTHER" id="PTHR11461:SF211">
    <property type="entry name" value="GH10112P-RELATED"/>
    <property type="match status" value="1"/>
</dbReference>
<dbReference type="InterPro" id="IPR042178">
    <property type="entry name" value="Serpin_sf_1"/>
</dbReference>
<evidence type="ECO:0000256" key="3">
    <source>
        <dbReference type="ARBA" id="ARBA00022900"/>
    </source>
</evidence>
<dbReference type="Proteomes" id="UP001153321">
    <property type="component" value="Chromosome 2"/>
</dbReference>
<dbReference type="InterPro" id="IPR042185">
    <property type="entry name" value="Serpin_sf_2"/>
</dbReference>
<keyword evidence="2" id="KW-0646">Protease inhibitor</keyword>
<evidence type="ECO:0000313" key="8">
    <source>
        <dbReference type="Proteomes" id="UP001153321"/>
    </source>
</evidence>
<organism evidence="7 8">
    <name type="scientific">Spodoptera littoralis</name>
    <name type="common">Egyptian cotton leafworm</name>
    <dbReference type="NCBI Taxonomy" id="7109"/>
    <lineage>
        <taxon>Eukaryota</taxon>
        <taxon>Metazoa</taxon>
        <taxon>Ecdysozoa</taxon>
        <taxon>Arthropoda</taxon>
        <taxon>Hexapoda</taxon>
        <taxon>Insecta</taxon>
        <taxon>Pterygota</taxon>
        <taxon>Neoptera</taxon>
        <taxon>Endopterygota</taxon>
        <taxon>Lepidoptera</taxon>
        <taxon>Glossata</taxon>
        <taxon>Ditrysia</taxon>
        <taxon>Noctuoidea</taxon>
        <taxon>Noctuidae</taxon>
        <taxon>Amphipyrinae</taxon>
        <taxon>Spodoptera</taxon>
    </lineage>
</organism>
<dbReference type="SMART" id="SM00093">
    <property type="entry name" value="SERPIN"/>
    <property type="match status" value="1"/>
</dbReference>
<name>A0A9P0I4Y6_SPOLI</name>
<feature type="chain" id="PRO_5040344722" description="Serpin domain-containing protein" evidence="5">
    <location>
        <begin position="17"/>
        <end position="414"/>
    </location>
</feature>
<evidence type="ECO:0000313" key="7">
    <source>
        <dbReference type="EMBL" id="CAH1639509.1"/>
    </source>
</evidence>
<proteinExistence type="inferred from homology"/>
<evidence type="ECO:0000256" key="2">
    <source>
        <dbReference type="ARBA" id="ARBA00022690"/>
    </source>
</evidence>
<keyword evidence="8" id="KW-1185">Reference proteome</keyword>
<protein>
    <recommendedName>
        <fullName evidence="6">Serpin domain-containing protein</fullName>
    </recommendedName>
</protein>
<feature type="signal peptide" evidence="5">
    <location>
        <begin position="1"/>
        <end position="16"/>
    </location>
</feature>
<keyword evidence="3" id="KW-0722">Serine protease inhibitor</keyword>
<dbReference type="Gene3D" id="2.30.39.10">
    <property type="entry name" value="Alpha-1-antitrypsin, domain 1"/>
    <property type="match status" value="1"/>
</dbReference>
<dbReference type="AlphaFoldDB" id="A0A9P0I4Y6"/>
<dbReference type="InterPro" id="IPR036186">
    <property type="entry name" value="Serpin_sf"/>
</dbReference>
<dbReference type="Pfam" id="PF00079">
    <property type="entry name" value="Serpin"/>
    <property type="match status" value="1"/>
</dbReference>
<evidence type="ECO:0000256" key="5">
    <source>
        <dbReference type="SAM" id="SignalP"/>
    </source>
</evidence>
<evidence type="ECO:0000256" key="4">
    <source>
        <dbReference type="RuleBase" id="RU000411"/>
    </source>
</evidence>
<accession>A0A9P0I4Y6</accession>
<sequence length="414" mass="46442">MHIILLTSLAATLAACSPEPHSFNLDGTHISEPCNLYEDVSRKFRADLYNISLITYQALARRSDLNYVYSPLSIWLTLAGLAEGADYHTQQQLFNFLKLSTDACSRQKYYRRATSRIVQSDDVNIINNRILLIDSGVTLNPTWYDLVLKNNLLEVLSAPLRSNPILTTIEVKQLTNIHNSRLDLTGNSILLDTIDYNALWTTEFEHAKIDRSPFFNQVGELVGFVDLMRMKKRARLGHIKSVNAKALELPVGQDERFKMVFVIFLETNDVNQKLNILDTSVAFEVFDSFKTSYVPVEVAIPRVLITSEVDVRSMLEELGITSLWNDPVATRNISSPSALPRSYVQRTALTLDNRGLLPPPPPEILGPLDTPVTGLDPKLGNDFIANQPFFFGLFDSESLTCIIAAAISAPTYKF</sequence>
<dbReference type="EMBL" id="LR824533">
    <property type="protein sequence ID" value="CAH1639509.1"/>
    <property type="molecule type" value="Genomic_DNA"/>
</dbReference>
<dbReference type="PANTHER" id="PTHR11461">
    <property type="entry name" value="SERINE PROTEASE INHIBITOR, SERPIN"/>
    <property type="match status" value="1"/>
</dbReference>
<dbReference type="SUPFAM" id="SSF56574">
    <property type="entry name" value="Serpins"/>
    <property type="match status" value="1"/>
</dbReference>
<evidence type="ECO:0000256" key="1">
    <source>
        <dbReference type="ARBA" id="ARBA00009500"/>
    </source>
</evidence>
<dbReference type="Gene3D" id="3.30.497.10">
    <property type="entry name" value="Antithrombin, subunit I, domain 2"/>
    <property type="match status" value="1"/>
</dbReference>
<keyword evidence="5" id="KW-0732">Signal</keyword>
<dbReference type="InterPro" id="IPR023796">
    <property type="entry name" value="Serpin_dom"/>
</dbReference>
<dbReference type="GO" id="GO:0004867">
    <property type="term" value="F:serine-type endopeptidase inhibitor activity"/>
    <property type="evidence" value="ECO:0007669"/>
    <property type="project" value="UniProtKB-KW"/>
</dbReference>